<geneLocation type="plasmid" evidence="1">
    <name>pNMX12-1_21</name>
</geneLocation>
<organism evidence="1">
    <name type="scientific">Halobacterium sp. NMX12-1</name>
    <dbReference type="NCBI Taxonomy" id="3166650"/>
    <lineage>
        <taxon>Archaea</taxon>
        <taxon>Methanobacteriati</taxon>
        <taxon>Methanobacteriota</taxon>
        <taxon>Stenosarchaea group</taxon>
        <taxon>Halobacteria</taxon>
        <taxon>Halobacteriales</taxon>
        <taxon>Halobacteriaceae</taxon>
        <taxon>Halobacterium</taxon>
    </lineage>
</organism>
<dbReference type="EMBL" id="CP159207">
    <property type="protein sequence ID" value="XCF18387.1"/>
    <property type="molecule type" value="Genomic_DNA"/>
</dbReference>
<name>A0AAU8CH30_9EURY</name>
<dbReference type="KEGG" id="hanx:ABSL23_17325"/>
<gene>
    <name evidence="1" type="ORF">ABSL23_17325</name>
</gene>
<evidence type="ECO:0000313" key="1">
    <source>
        <dbReference type="EMBL" id="XCF18387.1"/>
    </source>
</evidence>
<keyword evidence="1" id="KW-0614">Plasmid</keyword>
<dbReference type="GeneID" id="91110948"/>
<reference evidence="1" key="1">
    <citation type="submission" date="2024-06" db="EMBL/GenBank/DDBJ databases">
        <title>Genome Sequence of an extremely halophilic archaeon isolated from Permian era halite, Salado Formation, Carlsbad, New Mexico: Halobacterium sp. strain NMX12-1.</title>
        <authorList>
            <person name="Sotoa L."/>
            <person name="DasSarma P."/>
            <person name="Anton B.P."/>
            <person name="Vincze T."/>
            <person name="Verma I."/>
            <person name="Eralp B."/>
            <person name="Powers D.W."/>
            <person name="Dozier B.L."/>
            <person name="Roberts R.J."/>
            <person name="DasSarma S."/>
        </authorList>
    </citation>
    <scope>NUCLEOTIDE SEQUENCE</scope>
    <source>
        <strain evidence="1">NMX12-1</strain>
        <plasmid evidence="1">pNMX12-1_21</plasmid>
    </source>
</reference>
<sequence length="145" mass="16534">MTREHSLSDTDDGVVIFTDSAEQEIRDLDATQSRDALTAILNCLRNPVPESVIEKTYETCQELQQLRQGKLRIYCKLVTAIPGYNVLWIFAVKKHQYRNLGKFDAQACGKTAELNDITQRSKVESYLSRNQALTVPELEDLKDQL</sequence>
<evidence type="ECO:0008006" key="2">
    <source>
        <dbReference type="Google" id="ProtNLM"/>
    </source>
</evidence>
<protein>
    <recommendedName>
        <fullName evidence="2">Type II toxin-antitoxin system RelE/ParE family toxin</fullName>
    </recommendedName>
</protein>
<accession>A0AAU8CH30</accession>
<dbReference type="RefSeq" id="WP_353635657.1">
    <property type="nucleotide sequence ID" value="NZ_CP159207.1"/>
</dbReference>
<dbReference type="AlphaFoldDB" id="A0AAU8CH30"/>
<proteinExistence type="predicted"/>